<evidence type="ECO:0000313" key="2">
    <source>
        <dbReference type="Proteomes" id="UP000541444"/>
    </source>
</evidence>
<reference evidence="1 2" key="1">
    <citation type="journal article" date="2020" name="IScience">
        <title>Genome Sequencing of the Endangered Kingdonia uniflora (Circaeasteraceae, Ranunculales) Reveals Potential Mechanisms of Evolutionary Specialization.</title>
        <authorList>
            <person name="Sun Y."/>
            <person name="Deng T."/>
            <person name="Zhang A."/>
            <person name="Moore M.J."/>
            <person name="Landis J.B."/>
            <person name="Lin N."/>
            <person name="Zhang H."/>
            <person name="Zhang X."/>
            <person name="Huang J."/>
            <person name="Zhang X."/>
            <person name="Sun H."/>
            <person name="Wang H."/>
        </authorList>
    </citation>
    <scope>NUCLEOTIDE SEQUENCE [LARGE SCALE GENOMIC DNA]</scope>
    <source>
        <strain evidence="1">TB1705</strain>
        <tissue evidence="1">Leaf</tissue>
    </source>
</reference>
<dbReference type="EMBL" id="JACGCM010000671">
    <property type="protein sequence ID" value="KAF6169047.1"/>
    <property type="molecule type" value="Genomic_DNA"/>
</dbReference>
<dbReference type="AlphaFoldDB" id="A0A7J7NPA7"/>
<evidence type="ECO:0000313" key="1">
    <source>
        <dbReference type="EMBL" id="KAF6169047.1"/>
    </source>
</evidence>
<protein>
    <submittedName>
        <fullName evidence="1">Uncharacterized protein</fullName>
    </submittedName>
</protein>
<accession>A0A7J7NPA7</accession>
<dbReference type="OrthoDB" id="1898393at2759"/>
<gene>
    <name evidence="1" type="ORF">GIB67_038544</name>
</gene>
<dbReference type="PANTHER" id="PTHR31050:SF4">
    <property type="entry name" value="DUF1262 FAMILY PROTEIN (DUF1262)"/>
    <property type="match status" value="1"/>
</dbReference>
<dbReference type="PANTHER" id="PTHR31050">
    <property type="entry name" value="OS08G0413200 PROTEIN"/>
    <property type="match status" value="1"/>
</dbReference>
<name>A0A7J7NPA7_9MAGN</name>
<dbReference type="Proteomes" id="UP000541444">
    <property type="component" value="Unassembled WGS sequence"/>
</dbReference>
<comment type="caution">
    <text evidence="1">The sequence shown here is derived from an EMBL/GenBank/DDBJ whole genome shotgun (WGS) entry which is preliminary data.</text>
</comment>
<sequence>MYAMRLLLMYRKDPSFLSTPPSEFLHSGYLIVTDEESEQKMQAWTCSTEEDMSTCCFSTYVNDVKLTDFEYRNIYQQVEIFNRGDGDFVVKSVVPDGFPPYFLGGKRYTHENEERTKDNNIKVMDLKLLKEEVSLYGVKAMKMDETCGMIWYKQVTHNGEGLNFRLSSVIAEKMKLIQENGGWIGGGDVRVDKVEEFKGENGWKRFRCFVLVERFSLRSLDGNSMLTCDFKHIHHIQSRWE</sequence>
<proteinExistence type="predicted"/>
<organism evidence="1 2">
    <name type="scientific">Kingdonia uniflora</name>
    <dbReference type="NCBI Taxonomy" id="39325"/>
    <lineage>
        <taxon>Eukaryota</taxon>
        <taxon>Viridiplantae</taxon>
        <taxon>Streptophyta</taxon>
        <taxon>Embryophyta</taxon>
        <taxon>Tracheophyta</taxon>
        <taxon>Spermatophyta</taxon>
        <taxon>Magnoliopsida</taxon>
        <taxon>Ranunculales</taxon>
        <taxon>Circaeasteraceae</taxon>
        <taxon>Kingdonia</taxon>
    </lineage>
</organism>
<keyword evidence="2" id="KW-1185">Reference proteome</keyword>